<evidence type="ECO:0000256" key="2">
    <source>
        <dbReference type="SAM" id="Phobius"/>
    </source>
</evidence>
<keyword evidence="2 3" id="KW-0812">Transmembrane</keyword>
<dbReference type="VEuPathDB" id="ToxoDB:TGP89_314350"/>
<accession>A0A086KZP5</accession>
<name>A0A086KZP5_TOXGO</name>
<sequence>MEAEPKKKRRQTETEGRERRSCSGQRKGRRGIRRNGEKGGRRSRERRRVLECFCCKLSHRQKRMLEEEGHVDDPYLLRDSWTPLIRFLSFSSIRAFSPSDFFSVLLFLLFHPFSLAHLYQLLFRVQSTVKARPAMFLSVVPGLTTENTKNERTPVSFLYFLPGTLGELELVDRELRLSRGRSRERSFCLLLLSASQDTWSNLARRR</sequence>
<evidence type="ECO:0000313" key="4">
    <source>
        <dbReference type="Proteomes" id="UP000028828"/>
    </source>
</evidence>
<evidence type="ECO:0000313" key="3">
    <source>
        <dbReference type="EMBL" id="KFG49863.1"/>
    </source>
</evidence>
<protein>
    <submittedName>
        <fullName evidence="3">Putative transmembrane protein</fullName>
    </submittedName>
</protein>
<feature type="region of interest" description="Disordered" evidence="1">
    <location>
        <begin position="1"/>
        <end position="42"/>
    </location>
</feature>
<proteinExistence type="predicted"/>
<organism evidence="3 4">
    <name type="scientific">Toxoplasma gondii p89</name>
    <dbReference type="NCBI Taxonomy" id="943119"/>
    <lineage>
        <taxon>Eukaryota</taxon>
        <taxon>Sar</taxon>
        <taxon>Alveolata</taxon>
        <taxon>Apicomplexa</taxon>
        <taxon>Conoidasida</taxon>
        <taxon>Coccidia</taxon>
        <taxon>Eucoccidiorida</taxon>
        <taxon>Eimeriorina</taxon>
        <taxon>Sarcocystidae</taxon>
        <taxon>Toxoplasma</taxon>
    </lineage>
</organism>
<gene>
    <name evidence="3" type="ORF">TGP89_314350</name>
</gene>
<feature type="compositionally biased region" description="Basic and acidic residues" evidence="1">
    <location>
        <begin position="11"/>
        <end position="21"/>
    </location>
</feature>
<dbReference type="Proteomes" id="UP000028828">
    <property type="component" value="Unassembled WGS sequence"/>
</dbReference>
<keyword evidence="2" id="KW-1133">Transmembrane helix</keyword>
<feature type="compositionally biased region" description="Basic residues" evidence="1">
    <location>
        <begin position="1"/>
        <end position="10"/>
    </location>
</feature>
<keyword evidence="2" id="KW-0472">Membrane</keyword>
<feature type="transmembrane region" description="Helical" evidence="2">
    <location>
        <begin position="101"/>
        <end position="122"/>
    </location>
</feature>
<dbReference type="AlphaFoldDB" id="A0A086KZP5"/>
<dbReference type="EMBL" id="AEYI02000395">
    <property type="protein sequence ID" value="KFG49863.1"/>
    <property type="molecule type" value="Genomic_DNA"/>
</dbReference>
<evidence type="ECO:0000256" key="1">
    <source>
        <dbReference type="SAM" id="MobiDB-lite"/>
    </source>
</evidence>
<reference evidence="3 4" key="1">
    <citation type="submission" date="2014-03" db="EMBL/GenBank/DDBJ databases">
        <authorList>
            <person name="Sibley D."/>
            <person name="Venepally P."/>
            <person name="Karamycheva S."/>
            <person name="Hadjithomas M."/>
            <person name="Khan A."/>
            <person name="Brunk B."/>
            <person name="Roos D."/>
            <person name="Caler E."/>
            <person name="Lorenzi H."/>
        </authorList>
    </citation>
    <scope>NUCLEOTIDE SEQUENCE [LARGE SCALE GENOMIC DNA]</scope>
    <source>
        <strain evidence="4">p89</strain>
    </source>
</reference>
<comment type="caution">
    <text evidence="3">The sequence shown here is derived from an EMBL/GenBank/DDBJ whole genome shotgun (WGS) entry which is preliminary data.</text>
</comment>